<accession>A0A1T5M163</accession>
<protein>
    <submittedName>
        <fullName evidence="8">Cytochrome C oxidase, cbb3-type, subunit III</fullName>
    </submittedName>
</protein>
<keyword evidence="3 6" id="KW-0479">Metal-binding</keyword>
<evidence type="ECO:0000259" key="7">
    <source>
        <dbReference type="PROSITE" id="PS51007"/>
    </source>
</evidence>
<dbReference type="Proteomes" id="UP000190961">
    <property type="component" value="Unassembled WGS sequence"/>
</dbReference>
<dbReference type="AlphaFoldDB" id="A0A1T5M163"/>
<keyword evidence="2 6" id="KW-0349">Heme</keyword>
<dbReference type="STRING" id="688867.SAMN05660236_4065"/>
<dbReference type="EMBL" id="FUZU01000003">
    <property type="protein sequence ID" value="SKC81991.1"/>
    <property type="molecule type" value="Genomic_DNA"/>
</dbReference>
<dbReference type="InterPro" id="IPR036909">
    <property type="entry name" value="Cyt_c-like_dom_sf"/>
</dbReference>
<dbReference type="Pfam" id="PF13442">
    <property type="entry name" value="Cytochrome_CBB3"/>
    <property type="match status" value="1"/>
</dbReference>
<evidence type="ECO:0000256" key="3">
    <source>
        <dbReference type="ARBA" id="ARBA00022723"/>
    </source>
</evidence>
<dbReference type="Gene3D" id="1.10.760.10">
    <property type="entry name" value="Cytochrome c-like domain"/>
    <property type="match status" value="1"/>
</dbReference>
<dbReference type="OrthoDB" id="9811395at2"/>
<feature type="domain" description="Cytochrome c" evidence="7">
    <location>
        <begin position="25"/>
        <end position="100"/>
    </location>
</feature>
<sequence length="102" mass="11150">MTGSIAFLLSLTFYTTLYGNTFTRPQDATGVALYKQNCVRCHGANGRKGFLGAKDLSKSILADSEIIQKIRNGKGFMPSFKKKLSVGEIEAIVVFVKGLRTN</sequence>
<dbReference type="InterPro" id="IPR008168">
    <property type="entry name" value="Cyt_C_IC"/>
</dbReference>
<keyword evidence="9" id="KW-1185">Reference proteome</keyword>
<dbReference type="PROSITE" id="PS51007">
    <property type="entry name" value="CYTC"/>
    <property type="match status" value="1"/>
</dbReference>
<evidence type="ECO:0000256" key="4">
    <source>
        <dbReference type="ARBA" id="ARBA00022982"/>
    </source>
</evidence>
<keyword evidence="5 6" id="KW-0408">Iron</keyword>
<dbReference type="GO" id="GO:0005506">
    <property type="term" value="F:iron ion binding"/>
    <property type="evidence" value="ECO:0007669"/>
    <property type="project" value="InterPro"/>
</dbReference>
<dbReference type="InterPro" id="IPR009056">
    <property type="entry name" value="Cyt_c-like_dom"/>
</dbReference>
<evidence type="ECO:0000256" key="5">
    <source>
        <dbReference type="ARBA" id="ARBA00023004"/>
    </source>
</evidence>
<reference evidence="8 9" key="1">
    <citation type="submission" date="2017-02" db="EMBL/GenBank/DDBJ databases">
        <authorList>
            <person name="Peterson S.W."/>
        </authorList>
    </citation>
    <scope>NUCLEOTIDE SEQUENCE [LARGE SCALE GENOMIC DNA]</scope>
    <source>
        <strain evidence="8 9">DSM 25262</strain>
    </source>
</reference>
<evidence type="ECO:0000313" key="9">
    <source>
        <dbReference type="Proteomes" id="UP000190961"/>
    </source>
</evidence>
<evidence type="ECO:0000313" key="8">
    <source>
        <dbReference type="EMBL" id="SKC81991.1"/>
    </source>
</evidence>
<dbReference type="PRINTS" id="PR00605">
    <property type="entry name" value="CYTCHROMECIC"/>
</dbReference>
<evidence type="ECO:0000256" key="2">
    <source>
        <dbReference type="ARBA" id="ARBA00022617"/>
    </source>
</evidence>
<keyword evidence="1" id="KW-0813">Transport</keyword>
<gene>
    <name evidence="8" type="ORF">SAMN05660236_4065</name>
</gene>
<name>A0A1T5M163_9BACT</name>
<dbReference type="GO" id="GO:0020037">
    <property type="term" value="F:heme binding"/>
    <property type="evidence" value="ECO:0007669"/>
    <property type="project" value="InterPro"/>
</dbReference>
<evidence type="ECO:0000256" key="6">
    <source>
        <dbReference type="PROSITE-ProRule" id="PRU00433"/>
    </source>
</evidence>
<dbReference type="GO" id="GO:0009055">
    <property type="term" value="F:electron transfer activity"/>
    <property type="evidence" value="ECO:0007669"/>
    <property type="project" value="InterPro"/>
</dbReference>
<organism evidence="8 9">
    <name type="scientific">Ohtaekwangia koreensis</name>
    <dbReference type="NCBI Taxonomy" id="688867"/>
    <lineage>
        <taxon>Bacteria</taxon>
        <taxon>Pseudomonadati</taxon>
        <taxon>Bacteroidota</taxon>
        <taxon>Cytophagia</taxon>
        <taxon>Cytophagales</taxon>
        <taxon>Fulvivirgaceae</taxon>
        <taxon>Ohtaekwangia</taxon>
    </lineage>
</organism>
<evidence type="ECO:0000256" key="1">
    <source>
        <dbReference type="ARBA" id="ARBA00022448"/>
    </source>
</evidence>
<dbReference type="SUPFAM" id="SSF46626">
    <property type="entry name" value="Cytochrome c"/>
    <property type="match status" value="1"/>
</dbReference>
<proteinExistence type="predicted"/>
<dbReference type="RefSeq" id="WP_079688629.1">
    <property type="nucleotide sequence ID" value="NZ_FUZU01000003.1"/>
</dbReference>
<keyword evidence="4" id="KW-0249">Electron transport</keyword>